<evidence type="ECO:0000256" key="9">
    <source>
        <dbReference type="SAM" id="SignalP"/>
    </source>
</evidence>
<protein>
    <submittedName>
        <fullName evidence="10">Tannase/feruloyl esterase family alpha/beta hydrolase</fullName>
    </submittedName>
</protein>
<evidence type="ECO:0000313" key="11">
    <source>
        <dbReference type="Proteomes" id="UP000520156"/>
    </source>
</evidence>
<proteinExistence type="inferred from homology"/>
<evidence type="ECO:0000256" key="6">
    <source>
        <dbReference type="ARBA" id="ARBA00022837"/>
    </source>
</evidence>
<dbReference type="GO" id="GO:0052689">
    <property type="term" value="F:carboxylic ester hydrolase activity"/>
    <property type="evidence" value="ECO:0007669"/>
    <property type="project" value="UniProtKB-KW"/>
</dbReference>
<gene>
    <name evidence="10" type="ORF">H7F49_07910</name>
</gene>
<evidence type="ECO:0000256" key="1">
    <source>
        <dbReference type="ARBA" id="ARBA00006249"/>
    </source>
</evidence>
<sequence>MQHLERFGLAGAAWILTTVAAPIVATPAVAATATTPSNPIACPDLARAALPDPSTVITAAALREATPAAPAPAASDGRPPMPVAAMPAHCEILGQLQQRTGANGQPYAIRFHLRLPREWNGRFVFQGGGGTNGMVGDAQGALFGQPGVTALNGGYAVISSDSGHDNAVNNDPRRQGIATFGHDAIARHNYGGGFIGPVVRTGKALIRAFYGRATTYTYFVGGSKGGQEAMMAVQRFPRDFDAALIGYPGFHLAHASIAQLWDGQAFAAVAKARGEVGNDGLPLINRAMSDADIVLAQQAILSACDGLDGTRDGMIEAFPACTTARVVPALAHVTCPGGRPADKTAQCLLPMQVAALRKVFGGARTRDGRAIYSDWAWDAGIGAATAAGVSQGWRMWKMGDYAATANNGALIRLGAPSNSAVFRSPPLEVAADVTSLSRYALTADIDQAFADAHQKWGELGESAADFMHADATDLSAFTRRGGKIILFHGVSDPVFSILDSLRWLKAVDRRERGRAGRFIRFYAVPGMNHGGGGPATTRFDIFAQLVAWRERGRAPGAITATAGPDTPWPGRSRLLCPYPQQPRRIGPDREEAGSFRCKVP</sequence>
<feature type="chain" id="PRO_5031104702" evidence="9">
    <location>
        <begin position="31"/>
        <end position="600"/>
    </location>
</feature>
<dbReference type="GO" id="GO:0046872">
    <property type="term" value="F:metal ion binding"/>
    <property type="evidence" value="ECO:0007669"/>
    <property type="project" value="UniProtKB-KW"/>
</dbReference>
<dbReference type="InterPro" id="IPR011118">
    <property type="entry name" value="Tannase/feruloyl_esterase"/>
</dbReference>
<comment type="similarity">
    <text evidence="1">Belongs to the tannase family.</text>
</comment>
<evidence type="ECO:0000256" key="8">
    <source>
        <dbReference type="SAM" id="MobiDB-lite"/>
    </source>
</evidence>
<dbReference type="EMBL" id="JACLAU010000008">
    <property type="protein sequence ID" value="MBC2651626.1"/>
    <property type="molecule type" value="Genomic_DNA"/>
</dbReference>
<evidence type="ECO:0000256" key="7">
    <source>
        <dbReference type="ARBA" id="ARBA00023157"/>
    </source>
</evidence>
<keyword evidence="5 10" id="KW-0378">Hydrolase</keyword>
<dbReference type="Pfam" id="PF07519">
    <property type="entry name" value="Tannase"/>
    <property type="match status" value="1"/>
</dbReference>
<feature type="region of interest" description="Disordered" evidence="8">
    <location>
        <begin position="580"/>
        <end position="600"/>
    </location>
</feature>
<evidence type="ECO:0000313" key="10">
    <source>
        <dbReference type="EMBL" id="MBC2651626.1"/>
    </source>
</evidence>
<dbReference type="Proteomes" id="UP000520156">
    <property type="component" value="Unassembled WGS sequence"/>
</dbReference>
<evidence type="ECO:0000256" key="4">
    <source>
        <dbReference type="ARBA" id="ARBA00022729"/>
    </source>
</evidence>
<keyword evidence="2" id="KW-0719">Serine esterase</keyword>
<dbReference type="RefSeq" id="WP_185683042.1">
    <property type="nucleotide sequence ID" value="NZ_JACLAU010000008.1"/>
</dbReference>
<evidence type="ECO:0000256" key="3">
    <source>
        <dbReference type="ARBA" id="ARBA00022723"/>
    </source>
</evidence>
<reference evidence="10 11" key="1">
    <citation type="submission" date="2020-08" db="EMBL/GenBank/DDBJ databases">
        <title>The genome sequence of Novosphingobium flavum 4Y4.</title>
        <authorList>
            <person name="Liu Y."/>
        </authorList>
    </citation>
    <scope>NUCLEOTIDE SEQUENCE [LARGE SCALE GENOMIC DNA]</scope>
    <source>
        <strain evidence="10 11">4Y4</strain>
    </source>
</reference>
<dbReference type="AlphaFoldDB" id="A0A7X1F769"/>
<comment type="caution">
    <text evidence="10">The sequence shown here is derived from an EMBL/GenBank/DDBJ whole genome shotgun (WGS) entry which is preliminary data.</text>
</comment>
<dbReference type="PANTHER" id="PTHR33938">
    <property type="entry name" value="FERULOYL ESTERASE B-RELATED"/>
    <property type="match status" value="1"/>
</dbReference>
<evidence type="ECO:0000256" key="2">
    <source>
        <dbReference type="ARBA" id="ARBA00022487"/>
    </source>
</evidence>
<keyword evidence="6" id="KW-0106">Calcium</keyword>
<dbReference type="PANTHER" id="PTHR33938:SF15">
    <property type="entry name" value="FERULOYL ESTERASE B-RELATED"/>
    <property type="match status" value="1"/>
</dbReference>
<feature type="signal peptide" evidence="9">
    <location>
        <begin position="1"/>
        <end position="30"/>
    </location>
</feature>
<accession>A0A7X1F769</accession>
<dbReference type="SUPFAM" id="SSF53474">
    <property type="entry name" value="alpha/beta-Hydrolases"/>
    <property type="match status" value="1"/>
</dbReference>
<keyword evidence="7" id="KW-1015">Disulfide bond</keyword>
<keyword evidence="11" id="KW-1185">Reference proteome</keyword>
<name>A0A7X1F769_9SPHN</name>
<dbReference type="InterPro" id="IPR029058">
    <property type="entry name" value="AB_hydrolase_fold"/>
</dbReference>
<organism evidence="10 11">
    <name type="scientific">Novosphingobium aerophilum</name>
    <dbReference type="NCBI Taxonomy" id="2839843"/>
    <lineage>
        <taxon>Bacteria</taxon>
        <taxon>Pseudomonadati</taxon>
        <taxon>Pseudomonadota</taxon>
        <taxon>Alphaproteobacteria</taxon>
        <taxon>Sphingomonadales</taxon>
        <taxon>Sphingomonadaceae</taxon>
        <taxon>Novosphingobium</taxon>
    </lineage>
</organism>
<keyword evidence="3" id="KW-0479">Metal-binding</keyword>
<evidence type="ECO:0000256" key="5">
    <source>
        <dbReference type="ARBA" id="ARBA00022801"/>
    </source>
</evidence>
<keyword evidence="4 9" id="KW-0732">Signal</keyword>